<dbReference type="Gene3D" id="3.60.70.12">
    <property type="entry name" value="L-amino peptidase D-ALA esterase/amidase"/>
    <property type="match status" value="1"/>
</dbReference>
<organism evidence="2 3">
    <name type="scientific">Fictibacillus fluitans</name>
    <dbReference type="NCBI Taxonomy" id="3058422"/>
    <lineage>
        <taxon>Bacteria</taxon>
        <taxon>Bacillati</taxon>
        <taxon>Bacillota</taxon>
        <taxon>Bacilli</taxon>
        <taxon>Bacillales</taxon>
        <taxon>Fictibacillaceae</taxon>
        <taxon>Fictibacillus</taxon>
    </lineage>
</organism>
<gene>
    <name evidence="2" type="ORF">QYB97_00600</name>
</gene>
<accession>A0ABT8HQA5</accession>
<reference evidence="2" key="1">
    <citation type="submission" date="2023-07" db="EMBL/GenBank/DDBJ databases">
        <title>Fictibacillus sp. isolated from freshwater pond.</title>
        <authorList>
            <person name="Kirdat K."/>
            <person name="Bhat A."/>
            <person name="Mourya A."/>
            <person name="Yadav A."/>
        </authorList>
    </citation>
    <scope>NUCLEOTIDE SEQUENCE</scope>
    <source>
        <strain evidence="2">NE201</strain>
    </source>
</reference>
<dbReference type="PANTHER" id="PTHR36512:SF3">
    <property type="entry name" value="BLR5678 PROTEIN"/>
    <property type="match status" value="1"/>
</dbReference>
<dbReference type="InterPro" id="IPR016117">
    <property type="entry name" value="ArgJ-like_dom_sf"/>
</dbReference>
<sequence length="323" mass="32823">MGKNYQNITDVPGIAVGHSEDRQACTGCTAILFDRETVCGVDVRGSAPGTRETDLLDPLNLVDHVHAICLAGGSAYGLDAAGGIMKFLEEKGIGLNVGAGVVPIVPAAVLFDLPVGDASVRPDGKMGYEAASLAKRGDLPWGNSGAGCGATVGKVAGLHWAMKGGIGSSSRLLPGGLVIGAVVAVNAVGEVRDPIEGSVLAGARDDQGKIVNSLDLMVNQATIPLLPGTNTTIGVVASNAKLTKSQAAKVASMAHNGLARTIFPVHTMMDGDTIFAAATQEVDASVDLVGTFAAEVMTEAVVAAIKQAQGIDGFPAFRDLVKK</sequence>
<comment type="caution">
    <text evidence="2">The sequence shown here is derived from an EMBL/GenBank/DDBJ whole genome shotgun (WGS) entry which is preliminary data.</text>
</comment>
<dbReference type="SUPFAM" id="SSF56266">
    <property type="entry name" value="DmpA/ArgJ-like"/>
    <property type="match status" value="1"/>
</dbReference>
<evidence type="ECO:0000313" key="3">
    <source>
        <dbReference type="Proteomes" id="UP001172721"/>
    </source>
</evidence>
<dbReference type="Pfam" id="PF03576">
    <property type="entry name" value="Peptidase_S58"/>
    <property type="match status" value="1"/>
</dbReference>
<keyword evidence="3" id="KW-1185">Reference proteome</keyword>
<dbReference type="EMBL" id="JAUHTR010000001">
    <property type="protein sequence ID" value="MDN4522948.1"/>
    <property type="molecule type" value="Genomic_DNA"/>
</dbReference>
<name>A0ABT8HQA5_9BACL</name>
<proteinExistence type="inferred from homology"/>
<dbReference type="PANTHER" id="PTHR36512">
    <property type="entry name" value="D-AMINOPEPTIDASE"/>
    <property type="match status" value="1"/>
</dbReference>
<comment type="similarity">
    <text evidence="1">Belongs to the peptidase S58 family.</text>
</comment>
<dbReference type="Proteomes" id="UP001172721">
    <property type="component" value="Unassembled WGS sequence"/>
</dbReference>
<dbReference type="RefSeq" id="WP_301164019.1">
    <property type="nucleotide sequence ID" value="NZ_JAUHTR010000001.1"/>
</dbReference>
<evidence type="ECO:0000313" key="2">
    <source>
        <dbReference type="EMBL" id="MDN4522948.1"/>
    </source>
</evidence>
<evidence type="ECO:0000256" key="1">
    <source>
        <dbReference type="ARBA" id="ARBA00007068"/>
    </source>
</evidence>
<dbReference type="CDD" id="cd02252">
    <property type="entry name" value="nylC_like"/>
    <property type="match status" value="1"/>
</dbReference>
<protein>
    <submittedName>
        <fullName evidence="2">P1 family peptidase</fullName>
    </submittedName>
</protein>
<dbReference type="InterPro" id="IPR005321">
    <property type="entry name" value="Peptidase_S58_DmpA"/>
</dbReference>